<evidence type="ECO:0008006" key="15">
    <source>
        <dbReference type="Google" id="ProtNLM"/>
    </source>
</evidence>
<name>A0AAN7WMI3_9SACH</name>
<comment type="similarity">
    <text evidence="2 9">Belongs to the TPP enzyme family.</text>
</comment>
<dbReference type="InterPro" id="IPR029061">
    <property type="entry name" value="THDP-binding"/>
</dbReference>
<evidence type="ECO:0000256" key="4">
    <source>
        <dbReference type="ARBA" id="ARBA00022793"/>
    </source>
</evidence>
<keyword evidence="4" id="KW-0210">Decarboxylase</keyword>
<dbReference type="PIRSF" id="PIRSF036565">
    <property type="entry name" value="Pyruvt_ip_decrb"/>
    <property type="match status" value="1"/>
</dbReference>
<dbReference type="InterPro" id="IPR047213">
    <property type="entry name" value="TPP_PYR_PDC_IPDC-like"/>
</dbReference>
<feature type="binding site" evidence="8">
    <location>
        <position position="519"/>
    </location>
    <ligand>
        <name>Mg(2+)</name>
        <dbReference type="ChEBI" id="CHEBI:18420"/>
    </ligand>
</feature>
<keyword evidence="7" id="KW-0456">Lyase</keyword>
<evidence type="ECO:0000259" key="12">
    <source>
        <dbReference type="Pfam" id="PF02776"/>
    </source>
</evidence>
<evidence type="ECO:0000256" key="1">
    <source>
        <dbReference type="ARBA" id="ARBA00001964"/>
    </source>
</evidence>
<sequence length="607" mass="69056">MTYVQHHKLPDQITIAEYICYRLKQLNIKTIFGLPGEFNMPLLDKIYEIDGMRWAGNANELNAAYAADGYSRIKWLGCLITTFGVGELSVLNGVAGSYAEHVGILHIIGMPPTSAQTKQLLLHHTLGNGDYNVFYRMGSDIACHSRILNDSEFCYSHVDKCIEMAWNEQRPVYLGIPVNRIQMVVSSSHLNRPLNLNTLRYPNDSNSLTDLKLPKELDMKYDELIDNILKKIYLSEKPVIVIDAGIIRHHITKMAEDFIKLTKFPSFVTPMGKGSVNENLPNFDGVFAGSLSRPNVKELVDNSDCVIVLGCLLPEFNTTTFHFGYRAKTKNKIFIYPKSVKMKNITYPDTKIEIVLEKLLLKYDSKKVLRTFSHIDTINVPRQTLSDNQLLKQEWVWHEFSKWFKPEDIIVTEVGSSAFGITQIKFPPRTLSISQPLWGSSGFSIGACLGVLFAANELKKESSCNRYENSSIEESTNLKSLQDRRIILFVGDGAFQISMQEISTMIRWNLTPYIFLLNNAGFSVDRFINKKSNSSKFDVQPWKYLDVFNIFGATNYETRKIVTLGDLREVLSDEDFNIANKIRLVEIILPSTDVPPALLEKWISERA</sequence>
<keyword evidence="3 8" id="KW-0479">Metal-binding</keyword>
<dbReference type="GO" id="GO:0005634">
    <property type="term" value="C:nucleus"/>
    <property type="evidence" value="ECO:0007669"/>
    <property type="project" value="TreeGrafter"/>
</dbReference>
<dbReference type="GO" id="GO:0030976">
    <property type="term" value="F:thiamine pyrophosphate binding"/>
    <property type="evidence" value="ECO:0007669"/>
    <property type="project" value="InterPro"/>
</dbReference>
<dbReference type="GO" id="GO:0005829">
    <property type="term" value="C:cytosol"/>
    <property type="evidence" value="ECO:0007669"/>
    <property type="project" value="TreeGrafter"/>
</dbReference>
<evidence type="ECO:0000256" key="8">
    <source>
        <dbReference type="PIRSR" id="PIRSR036565-2"/>
    </source>
</evidence>
<dbReference type="PANTHER" id="PTHR43452:SF30">
    <property type="entry name" value="PYRUVATE DECARBOXYLASE ISOZYME 1-RELATED"/>
    <property type="match status" value="1"/>
</dbReference>
<dbReference type="SUPFAM" id="SSF52467">
    <property type="entry name" value="DHS-like NAD/FAD-binding domain"/>
    <property type="match status" value="1"/>
</dbReference>
<dbReference type="InterPro" id="IPR029035">
    <property type="entry name" value="DHS-like_NAD/FAD-binding_dom"/>
</dbReference>
<feature type="domain" description="Thiamine pyrophosphate enzyme central" evidence="10">
    <location>
        <begin position="225"/>
        <end position="350"/>
    </location>
</feature>
<dbReference type="Gene3D" id="3.40.50.1220">
    <property type="entry name" value="TPP-binding domain"/>
    <property type="match status" value="1"/>
</dbReference>
<evidence type="ECO:0000256" key="2">
    <source>
        <dbReference type="ARBA" id="ARBA00007812"/>
    </source>
</evidence>
<evidence type="ECO:0000313" key="14">
    <source>
        <dbReference type="Proteomes" id="UP001306508"/>
    </source>
</evidence>
<comment type="caution">
    <text evidence="13">The sequence shown here is derived from an EMBL/GenBank/DDBJ whole genome shotgun (WGS) entry which is preliminary data.</text>
</comment>
<dbReference type="Pfam" id="PF02775">
    <property type="entry name" value="TPP_enzyme_C"/>
    <property type="match status" value="1"/>
</dbReference>
<accession>A0AAN7WMI3</accession>
<comment type="cofactor">
    <cofactor evidence="1">
        <name>thiamine diphosphate</name>
        <dbReference type="ChEBI" id="CHEBI:58937"/>
    </cofactor>
</comment>
<dbReference type="CDD" id="cd07038">
    <property type="entry name" value="TPP_PYR_PDC_IPDC_like"/>
    <property type="match status" value="1"/>
</dbReference>
<feature type="binding site" evidence="8">
    <location>
        <position position="492"/>
    </location>
    <ligand>
        <name>Mg(2+)</name>
        <dbReference type="ChEBI" id="CHEBI:18420"/>
    </ligand>
</feature>
<evidence type="ECO:0000259" key="11">
    <source>
        <dbReference type="Pfam" id="PF02775"/>
    </source>
</evidence>
<keyword evidence="6 9" id="KW-0786">Thiamine pyrophosphate</keyword>
<protein>
    <recommendedName>
        <fullName evidence="15">Pyruvate decarboxylase</fullName>
    </recommendedName>
</protein>
<dbReference type="InterPro" id="IPR047214">
    <property type="entry name" value="TPP_PDC_IPDC"/>
</dbReference>
<dbReference type="GO" id="GO:0000287">
    <property type="term" value="F:magnesium ion binding"/>
    <property type="evidence" value="ECO:0007669"/>
    <property type="project" value="InterPro"/>
</dbReference>
<evidence type="ECO:0000259" key="10">
    <source>
        <dbReference type="Pfam" id="PF00205"/>
    </source>
</evidence>
<proteinExistence type="inferred from homology"/>
<feature type="domain" description="Thiamine pyrophosphate enzyme N-terminal TPP-binding" evidence="12">
    <location>
        <begin position="14"/>
        <end position="117"/>
    </location>
</feature>
<dbReference type="EMBL" id="JAWIZZ010000051">
    <property type="protein sequence ID" value="KAK5778812.1"/>
    <property type="molecule type" value="Genomic_DNA"/>
</dbReference>
<evidence type="ECO:0000313" key="13">
    <source>
        <dbReference type="EMBL" id="KAK5778812.1"/>
    </source>
</evidence>
<dbReference type="InterPro" id="IPR011766">
    <property type="entry name" value="TPP_enzyme_TPP-bd"/>
</dbReference>
<feature type="binding site" evidence="8">
    <location>
        <position position="521"/>
    </location>
    <ligand>
        <name>Mg(2+)</name>
        <dbReference type="ChEBI" id="CHEBI:18420"/>
    </ligand>
</feature>
<dbReference type="PANTHER" id="PTHR43452">
    <property type="entry name" value="PYRUVATE DECARBOXYLASE"/>
    <property type="match status" value="1"/>
</dbReference>
<reference evidence="14" key="1">
    <citation type="submission" date="2023-07" db="EMBL/GenBank/DDBJ databases">
        <title>A draft genome of Kazachstania heterogenica Y-27499.</title>
        <authorList>
            <person name="Donic C."/>
            <person name="Kralova J.S."/>
            <person name="Fidel L."/>
            <person name="Ben-Dor S."/>
            <person name="Jung S."/>
        </authorList>
    </citation>
    <scope>NUCLEOTIDE SEQUENCE [LARGE SCALE GENOMIC DNA]</scope>
    <source>
        <strain evidence="14">Y27499</strain>
    </source>
</reference>
<evidence type="ECO:0000256" key="7">
    <source>
        <dbReference type="ARBA" id="ARBA00023239"/>
    </source>
</evidence>
<dbReference type="GO" id="GO:0019752">
    <property type="term" value="P:carboxylic acid metabolic process"/>
    <property type="evidence" value="ECO:0007669"/>
    <property type="project" value="UniProtKB-ARBA"/>
</dbReference>
<gene>
    <name evidence="13" type="ORF">RI543_003736</name>
</gene>
<evidence type="ECO:0000256" key="9">
    <source>
        <dbReference type="RuleBase" id="RU362132"/>
    </source>
</evidence>
<dbReference type="Gene3D" id="3.40.50.970">
    <property type="match status" value="2"/>
</dbReference>
<dbReference type="InterPro" id="IPR012001">
    <property type="entry name" value="Thiamin_PyroP_enz_TPP-bd_dom"/>
</dbReference>
<dbReference type="InterPro" id="IPR012000">
    <property type="entry name" value="Thiamin_PyroP_enz_cen_dom"/>
</dbReference>
<dbReference type="Pfam" id="PF02776">
    <property type="entry name" value="TPP_enzyme_N"/>
    <property type="match status" value="1"/>
</dbReference>
<evidence type="ECO:0000256" key="3">
    <source>
        <dbReference type="ARBA" id="ARBA00022723"/>
    </source>
</evidence>
<dbReference type="Proteomes" id="UP001306508">
    <property type="component" value="Unassembled WGS sequence"/>
</dbReference>
<keyword evidence="14" id="KW-1185">Reference proteome</keyword>
<evidence type="ECO:0000256" key="6">
    <source>
        <dbReference type="ARBA" id="ARBA00023052"/>
    </source>
</evidence>
<organism evidence="13 14">
    <name type="scientific">Arxiozyma heterogenica</name>
    <dbReference type="NCBI Taxonomy" id="278026"/>
    <lineage>
        <taxon>Eukaryota</taxon>
        <taxon>Fungi</taxon>
        <taxon>Dikarya</taxon>
        <taxon>Ascomycota</taxon>
        <taxon>Saccharomycotina</taxon>
        <taxon>Saccharomycetes</taxon>
        <taxon>Saccharomycetales</taxon>
        <taxon>Saccharomycetaceae</taxon>
        <taxon>Arxiozyma</taxon>
    </lineage>
</organism>
<comment type="cofactor">
    <cofactor evidence="8">
        <name>Mg(2+)</name>
        <dbReference type="ChEBI" id="CHEBI:18420"/>
    </cofactor>
    <text evidence="8">Binds 1 Mg(2+) per subunit.</text>
</comment>
<dbReference type="FunFam" id="3.40.50.970:FF:000024">
    <property type="entry name" value="Pyruvate decarboxylase isozyme"/>
    <property type="match status" value="1"/>
</dbReference>
<dbReference type="SUPFAM" id="SSF52518">
    <property type="entry name" value="Thiamin diphosphate-binding fold (THDP-binding)"/>
    <property type="match status" value="2"/>
</dbReference>
<keyword evidence="5 8" id="KW-0460">Magnesium</keyword>
<evidence type="ECO:0000256" key="5">
    <source>
        <dbReference type="ARBA" id="ARBA00022842"/>
    </source>
</evidence>
<feature type="domain" description="Thiamine pyrophosphate enzyme TPP-binding" evidence="11">
    <location>
        <begin position="423"/>
        <end position="556"/>
    </location>
</feature>
<dbReference type="InterPro" id="IPR012110">
    <property type="entry name" value="PDC/IPDC-like"/>
</dbReference>
<dbReference type="CDD" id="cd02005">
    <property type="entry name" value="TPP_PDC_IPDC"/>
    <property type="match status" value="1"/>
</dbReference>
<dbReference type="Pfam" id="PF00205">
    <property type="entry name" value="TPP_enzyme_M"/>
    <property type="match status" value="1"/>
</dbReference>
<dbReference type="AlphaFoldDB" id="A0AAN7WMI3"/>
<dbReference type="GO" id="GO:0016831">
    <property type="term" value="F:carboxy-lyase activity"/>
    <property type="evidence" value="ECO:0007669"/>
    <property type="project" value="UniProtKB-KW"/>
</dbReference>
<dbReference type="FunFam" id="3.40.50.970:FF:000019">
    <property type="entry name" value="Pyruvate decarboxylase isozyme"/>
    <property type="match status" value="1"/>
</dbReference>